<gene>
    <name evidence="1" type="ORF">UFOPK3304_00229</name>
    <name evidence="2" type="ORF">UFOPK3494_00001</name>
</gene>
<dbReference type="AlphaFoldDB" id="A0A6J7ETX0"/>
<reference evidence="2" key="1">
    <citation type="submission" date="2020-05" db="EMBL/GenBank/DDBJ databases">
        <authorList>
            <person name="Chiriac C."/>
            <person name="Salcher M."/>
            <person name="Ghai R."/>
            <person name="Kavagutti S V."/>
        </authorList>
    </citation>
    <scope>NUCLEOTIDE SEQUENCE</scope>
</reference>
<sequence>MSDVIVNVTDPPSLTVDLSAEIFNIGLFTIGRSPVPLAVGTAWVTMNAAVFSRPTE</sequence>
<protein>
    <submittedName>
        <fullName evidence="2">Unannotated protein</fullName>
    </submittedName>
</protein>
<accession>A0A6J7ETX0</accession>
<dbReference type="EMBL" id="CAFBLJ010000007">
    <property type="protein sequence ID" value="CAB4856989.1"/>
    <property type="molecule type" value="Genomic_DNA"/>
</dbReference>
<evidence type="ECO:0000313" key="2">
    <source>
        <dbReference type="EMBL" id="CAB4887112.1"/>
    </source>
</evidence>
<evidence type="ECO:0000313" key="1">
    <source>
        <dbReference type="EMBL" id="CAB4856989.1"/>
    </source>
</evidence>
<organism evidence="2">
    <name type="scientific">freshwater metagenome</name>
    <dbReference type="NCBI Taxonomy" id="449393"/>
    <lineage>
        <taxon>unclassified sequences</taxon>
        <taxon>metagenomes</taxon>
        <taxon>ecological metagenomes</taxon>
    </lineage>
</organism>
<proteinExistence type="predicted"/>
<name>A0A6J7ETX0_9ZZZZ</name>
<dbReference type="EMBL" id="CAFBMF010000001">
    <property type="protein sequence ID" value="CAB4887112.1"/>
    <property type="molecule type" value="Genomic_DNA"/>
</dbReference>